<sequence length="61" mass="6695">MTQGSETLHKHQISSSCEVDEELTAPAAPHLLSDLLPCVVESRFPRAFGLKRFGIDMGLKV</sequence>
<dbReference type="AlphaFoldDB" id="W1P876"/>
<name>W1P876_AMBTC</name>
<evidence type="ECO:0000313" key="2">
    <source>
        <dbReference type="Proteomes" id="UP000017836"/>
    </source>
</evidence>
<accession>W1P876</accession>
<dbReference type="Gramene" id="ERN03165">
    <property type="protein sequence ID" value="ERN03165"/>
    <property type="gene ID" value="AMTR_s00003p00122210"/>
</dbReference>
<evidence type="ECO:0000313" key="1">
    <source>
        <dbReference type="EMBL" id="ERN03165.1"/>
    </source>
</evidence>
<gene>
    <name evidence="1" type="ORF">AMTR_s00003p00122210</name>
</gene>
<dbReference type="Proteomes" id="UP000017836">
    <property type="component" value="Unassembled WGS sequence"/>
</dbReference>
<organism evidence="1 2">
    <name type="scientific">Amborella trichopoda</name>
    <dbReference type="NCBI Taxonomy" id="13333"/>
    <lineage>
        <taxon>Eukaryota</taxon>
        <taxon>Viridiplantae</taxon>
        <taxon>Streptophyta</taxon>
        <taxon>Embryophyta</taxon>
        <taxon>Tracheophyta</taxon>
        <taxon>Spermatophyta</taxon>
        <taxon>Magnoliopsida</taxon>
        <taxon>Amborellales</taxon>
        <taxon>Amborellaceae</taxon>
        <taxon>Amborella</taxon>
    </lineage>
</organism>
<dbReference type="EMBL" id="KI394358">
    <property type="protein sequence ID" value="ERN03165.1"/>
    <property type="molecule type" value="Genomic_DNA"/>
</dbReference>
<proteinExistence type="predicted"/>
<dbReference type="HOGENOM" id="CLU_2925638_0_0_1"/>
<protein>
    <submittedName>
        <fullName evidence="1">Uncharacterized protein</fullName>
    </submittedName>
</protein>
<reference evidence="2" key="1">
    <citation type="journal article" date="2013" name="Science">
        <title>The Amborella genome and the evolution of flowering plants.</title>
        <authorList>
            <consortium name="Amborella Genome Project"/>
        </authorList>
    </citation>
    <scope>NUCLEOTIDE SEQUENCE [LARGE SCALE GENOMIC DNA]</scope>
</reference>
<keyword evidence="2" id="KW-1185">Reference proteome</keyword>